<dbReference type="AlphaFoldDB" id="A0A0N1INJ0"/>
<dbReference type="InParanoid" id="A0A0N1INJ0"/>
<dbReference type="EMBL" id="KQ461187">
    <property type="protein sequence ID" value="KPJ07342.1"/>
    <property type="molecule type" value="Genomic_DNA"/>
</dbReference>
<keyword evidence="2" id="KW-1185">Reference proteome</keyword>
<accession>A0A0N1INJ0</accession>
<proteinExistence type="predicted"/>
<gene>
    <name evidence="1" type="ORF">RR48_04136</name>
</gene>
<organism evidence="1 2">
    <name type="scientific">Papilio machaon</name>
    <name type="common">Old World swallowtail butterfly</name>
    <dbReference type="NCBI Taxonomy" id="76193"/>
    <lineage>
        <taxon>Eukaryota</taxon>
        <taxon>Metazoa</taxon>
        <taxon>Ecdysozoa</taxon>
        <taxon>Arthropoda</taxon>
        <taxon>Hexapoda</taxon>
        <taxon>Insecta</taxon>
        <taxon>Pterygota</taxon>
        <taxon>Neoptera</taxon>
        <taxon>Endopterygota</taxon>
        <taxon>Lepidoptera</taxon>
        <taxon>Glossata</taxon>
        <taxon>Ditrysia</taxon>
        <taxon>Papilionoidea</taxon>
        <taxon>Papilionidae</taxon>
        <taxon>Papilioninae</taxon>
        <taxon>Papilio</taxon>
    </lineage>
</organism>
<name>A0A0N1INJ0_PAPMA</name>
<evidence type="ECO:0000313" key="2">
    <source>
        <dbReference type="Proteomes" id="UP000053240"/>
    </source>
</evidence>
<protein>
    <submittedName>
        <fullName evidence="1">Uncharacterized transposon-derived protein F52C9.6</fullName>
    </submittedName>
</protein>
<sequence>IVLRIVNLKWRWAGHIARRTEGRWGCKVLEWRPRTGRLSVGRSPARWTDDLVKVAGVSIGVEQDPSSWRSFLT</sequence>
<evidence type="ECO:0000313" key="1">
    <source>
        <dbReference type="EMBL" id="KPJ07342.1"/>
    </source>
</evidence>
<dbReference type="Proteomes" id="UP000053240">
    <property type="component" value="Unassembled WGS sequence"/>
</dbReference>
<reference evidence="1 2" key="1">
    <citation type="journal article" date="2015" name="Nat. Commun.">
        <title>Outbred genome sequencing and CRISPR/Cas9 gene editing in butterflies.</title>
        <authorList>
            <person name="Li X."/>
            <person name="Fan D."/>
            <person name="Zhang W."/>
            <person name="Liu G."/>
            <person name="Zhang L."/>
            <person name="Zhao L."/>
            <person name="Fang X."/>
            <person name="Chen L."/>
            <person name="Dong Y."/>
            <person name="Chen Y."/>
            <person name="Ding Y."/>
            <person name="Zhao R."/>
            <person name="Feng M."/>
            <person name="Zhu Y."/>
            <person name="Feng Y."/>
            <person name="Jiang X."/>
            <person name="Zhu D."/>
            <person name="Xiang H."/>
            <person name="Feng X."/>
            <person name="Li S."/>
            <person name="Wang J."/>
            <person name="Zhang G."/>
            <person name="Kronforst M.R."/>
            <person name="Wang W."/>
        </authorList>
    </citation>
    <scope>NUCLEOTIDE SEQUENCE [LARGE SCALE GENOMIC DNA]</scope>
    <source>
        <strain evidence="1">Ya'a_city_454_Pm</strain>
        <tissue evidence="1">Whole body</tissue>
    </source>
</reference>
<feature type="non-terminal residue" evidence="1">
    <location>
        <position position="1"/>
    </location>
</feature>